<organism evidence="2 4">
    <name type="scientific">Didymodactylos carnosus</name>
    <dbReference type="NCBI Taxonomy" id="1234261"/>
    <lineage>
        <taxon>Eukaryota</taxon>
        <taxon>Metazoa</taxon>
        <taxon>Spiralia</taxon>
        <taxon>Gnathifera</taxon>
        <taxon>Rotifera</taxon>
        <taxon>Eurotatoria</taxon>
        <taxon>Bdelloidea</taxon>
        <taxon>Philodinida</taxon>
        <taxon>Philodinidae</taxon>
        <taxon>Didymodactylos</taxon>
    </lineage>
</organism>
<feature type="repeat" description="TPR" evidence="1">
    <location>
        <begin position="46"/>
        <end position="79"/>
    </location>
</feature>
<dbReference type="AlphaFoldDB" id="A0A815YIV1"/>
<dbReference type="Proteomes" id="UP000663829">
    <property type="component" value="Unassembled WGS sequence"/>
</dbReference>
<comment type="caution">
    <text evidence="2">The sequence shown here is derived from an EMBL/GenBank/DDBJ whole genome shotgun (WGS) entry which is preliminary data.</text>
</comment>
<dbReference type="InterPro" id="IPR019734">
    <property type="entry name" value="TPR_rpt"/>
</dbReference>
<dbReference type="EMBL" id="CAJOBC010095725">
    <property type="protein sequence ID" value="CAF4434693.1"/>
    <property type="molecule type" value="Genomic_DNA"/>
</dbReference>
<dbReference type="EMBL" id="CAJNOQ010029891">
    <property type="protein sequence ID" value="CAF1571260.1"/>
    <property type="molecule type" value="Genomic_DNA"/>
</dbReference>
<evidence type="ECO:0000256" key="1">
    <source>
        <dbReference type="PROSITE-ProRule" id="PRU00339"/>
    </source>
</evidence>
<dbReference type="Proteomes" id="UP000681722">
    <property type="component" value="Unassembled WGS sequence"/>
</dbReference>
<dbReference type="PANTHER" id="PTHR10098">
    <property type="entry name" value="RAPSYN-RELATED"/>
    <property type="match status" value="1"/>
</dbReference>
<dbReference type="Pfam" id="PF13424">
    <property type="entry name" value="TPR_12"/>
    <property type="match status" value="1"/>
</dbReference>
<sequence length="278" mass="31688">MRAATWGSTGWHRLAALLVKMGECKTADETYRALLNGQKSEDNESAIFYIQLGHVKDQQGDYENAIKLYQKARQITEKSLPVKCVNSYFCIGIAYMAMGDYRKALLFYQKILKIPKEFIPPNSPFFDAILQMQTSDTYKSLNKSTIISSYRKRSHSSYDNEDDELVQFDTIVKKPKQKAITTPKPLKDESSFITPIPERLCSRELNFSDDDSKEEEANNKHLLSLLKRTLASNDKIAEELNQIRVSQSSVEQILKSILESQKKMQRALAAENVRASLG</sequence>
<accession>A0A815YIV1</accession>
<evidence type="ECO:0000313" key="4">
    <source>
        <dbReference type="Proteomes" id="UP000663829"/>
    </source>
</evidence>
<feature type="repeat" description="TPR" evidence="1">
    <location>
        <begin position="85"/>
        <end position="118"/>
    </location>
</feature>
<evidence type="ECO:0000313" key="3">
    <source>
        <dbReference type="EMBL" id="CAF4434693.1"/>
    </source>
</evidence>
<proteinExistence type="predicted"/>
<dbReference type="PROSITE" id="PS50005">
    <property type="entry name" value="TPR"/>
    <property type="match status" value="2"/>
</dbReference>
<keyword evidence="4" id="KW-1185">Reference proteome</keyword>
<dbReference type="SUPFAM" id="SSF48452">
    <property type="entry name" value="TPR-like"/>
    <property type="match status" value="1"/>
</dbReference>
<dbReference type="SMART" id="SM00028">
    <property type="entry name" value="TPR"/>
    <property type="match status" value="2"/>
</dbReference>
<evidence type="ECO:0000313" key="2">
    <source>
        <dbReference type="EMBL" id="CAF1571260.1"/>
    </source>
</evidence>
<dbReference type="Gene3D" id="1.25.40.10">
    <property type="entry name" value="Tetratricopeptide repeat domain"/>
    <property type="match status" value="1"/>
</dbReference>
<gene>
    <name evidence="2" type="ORF">GPM918_LOCUS40414</name>
    <name evidence="3" type="ORF">SRO942_LOCUS41355</name>
</gene>
<keyword evidence="1" id="KW-0802">TPR repeat</keyword>
<reference evidence="2" key="1">
    <citation type="submission" date="2021-02" db="EMBL/GenBank/DDBJ databases">
        <authorList>
            <person name="Nowell W R."/>
        </authorList>
    </citation>
    <scope>NUCLEOTIDE SEQUENCE</scope>
</reference>
<dbReference type="OrthoDB" id="9991614at2759"/>
<name>A0A815YIV1_9BILA</name>
<dbReference type="InterPro" id="IPR011990">
    <property type="entry name" value="TPR-like_helical_dom_sf"/>
</dbReference>
<protein>
    <submittedName>
        <fullName evidence="2">Uncharacterized protein</fullName>
    </submittedName>
</protein>